<dbReference type="Pfam" id="PF03007">
    <property type="entry name" value="WS_DGAT_cat"/>
    <property type="match status" value="1"/>
</dbReference>
<feature type="domain" description="O-acyltransferase WSD1-like N-terminal" evidence="2">
    <location>
        <begin position="1"/>
        <end position="70"/>
    </location>
</feature>
<dbReference type="GO" id="GO:0004144">
    <property type="term" value="F:diacylglycerol O-acyltransferase activity"/>
    <property type="evidence" value="ECO:0007669"/>
    <property type="project" value="InterPro"/>
</dbReference>
<evidence type="ECO:0000313" key="3">
    <source>
        <dbReference type="EMBL" id="TMR04238.1"/>
    </source>
</evidence>
<evidence type="ECO:0000256" key="1">
    <source>
        <dbReference type="SAM" id="MobiDB-lite"/>
    </source>
</evidence>
<dbReference type="GO" id="GO:0045017">
    <property type="term" value="P:glycerolipid biosynthetic process"/>
    <property type="evidence" value="ECO:0007669"/>
    <property type="project" value="InterPro"/>
</dbReference>
<dbReference type="RefSeq" id="WP_138644634.1">
    <property type="nucleotide sequence ID" value="NZ_VCKW01000033.1"/>
</dbReference>
<feature type="region of interest" description="Disordered" evidence="1">
    <location>
        <begin position="73"/>
        <end position="95"/>
    </location>
</feature>
<evidence type="ECO:0000259" key="2">
    <source>
        <dbReference type="Pfam" id="PF03007"/>
    </source>
</evidence>
<sequence length="118" mass="13199">MNALDAGMFFAENDTRPLQIGTVTVFEGPAPEFPDLVREIFARLRLAPRCRQRVRTVPFHLAHPVWVDDAAQGARGVQAQRSDRPTPPMGAARHPTGRRCQAAWSVWWVWGVQAVVSL</sequence>
<organism evidence="3 4">
    <name type="scientific">Actinomadura soli</name>
    <dbReference type="NCBI Taxonomy" id="2508997"/>
    <lineage>
        <taxon>Bacteria</taxon>
        <taxon>Bacillati</taxon>
        <taxon>Actinomycetota</taxon>
        <taxon>Actinomycetes</taxon>
        <taxon>Streptosporangiales</taxon>
        <taxon>Thermomonosporaceae</taxon>
        <taxon>Actinomadura</taxon>
    </lineage>
</organism>
<proteinExistence type="predicted"/>
<reference evidence="3 4" key="1">
    <citation type="submission" date="2019-05" db="EMBL/GenBank/DDBJ databases">
        <title>Draft genome sequence of Actinomadura sp. 14C53.</title>
        <authorList>
            <person name="Saricaoglu S."/>
            <person name="Isik K."/>
        </authorList>
    </citation>
    <scope>NUCLEOTIDE SEQUENCE [LARGE SCALE GENOMIC DNA]</scope>
    <source>
        <strain evidence="3 4">14C53</strain>
    </source>
</reference>
<accession>A0A5C4JFH5</accession>
<keyword evidence="4" id="KW-1185">Reference proteome</keyword>
<dbReference type="EMBL" id="VCKW01000033">
    <property type="protein sequence ID" value="TMR04238.1"/>
    <property type="molecule type" value="Genomic_DNA"/>
</dbReference>
<dbReference type="AlphaFoldDB" id="A0A5C4JFH5"/>
<evidence type="ECO:0000313" key="4">
    <source>
        <dbReference type="Proteomes" id="UP000309174"/>
    </source>
</evidence>
<dbReference type="Proteomes" id="UP000309174">
    <property type="component" value="Unassembled WGS sequence"/>
</dbReference>
<protein>
    <recommendedName>
        <fullName evidence="2">O-acyltransferase WSD1-like N-terminal domain-containing protein</fullName>
    </recommendedName>
</protein>
<dbReference type="InterPro" id="IPR004255">
    <property type="entry name" value="O-acyltransferase_WSD1_N"/>
</dbReference>
<gene>
    <name evidence="3" type="ORF">ETD83_09155</name>
</gene>
<name>A0A5C4JFH5_9ACTN</name>
<comment type="caution">
    <text evidence="3">The sequence shown here is derived from an EMBL/GenBank/DDBJ whole genome shotgun (WGS) entry which is preliminary data.</text>
</comment>
<dbReference type="OrthoDB" id="9810950at2"/>